<evidence type="ECO:0008006" key="8">
    <source>
        <dbReference type="Google" id="ProtNLM"/>
    </source>
</evidence>
<dbReference type="Proteomes" id="UP001303046">
    <property type="component" value="Unassembled WGS sequence"/>
</dbReference>
<keyword evidence="3" id="KW-0732">Signal</keyword>
<dbReference type="Pfam" id="PF05577">
    <property type="entry name" value="Peptidase_S28"/>
    <property type="match status" value="1"/>
</dbReference>
<accession>A0ABR1CZ78</accession>
<evidence type="ECO:0000313" key="6">
    <source>
        <dbReference type="EMBL" id="KAK6742466.1"/>
    </source>
</evidence>
<evidence type="ECO:0000256" key="1">
    <source>
        <dbReference type="ARBA" id="ARBA00011079"/>
    </source>
</evidence>
<keyword evidence="2" id="KW-0645">Protease</keyword>
<dbReference type="PANTHER" id="PTHR11010">
    <property type="entry name" value="PROTEASE S28 PRO-X CARBOXYPEPTIDASE-RELATED"/>
    <property type="match status" value="1"/>
</dbReference>
<dbReference type="EMBL" id="JAVFWL010000003">
    <property type="protein sequence ID" value="KAK6742466.1"/>
    <property type="molecule type" value="Genomic_DNA"/>
</dbReference>
<reference evidence="6 7" key="1">
    <citation type="submission" date="2023-08" db="EMBL/GenBank/DDBJ databases">
        <title>A Necator americanus chromosomal reference genome.</title>
        <authorList>
            <person name="Ilik V."/>
            <person name="Petrzelkova K.J."/>
            <person name="Pardy F."/>
            <person name="Fuh T."/>
            <person name="Niatou-Singa F.S."/>
            <person name="Gouil Q."/>
            <person name="Baker L."/>
            <person name="Ritchie M.E."/>
            <person name="Jex A.R."/>
            <person name="Gazzola D."/>
            <person name="Li H."/>
            <person name="Toshio Fujiwara R."/>
            <person name="Zhan B."/>
            <person name="Aroian R.V."/>
            <person name="Pafco B."/>
            <person name="Schwarz E.M."/>
        </authorList>
    </citation>
    <scope>NUCLEOTIDE SEQUENCE [LARGE SCALE GENOMIC DNA]</scope>
    <source>
        <strain evidence="6 7">Aroian</strain>
        <tissue evidence="6">Whole animal</tissue>
    </source>
</reference>
<dbReference type="InterPro" id="IPR042269">
    <property type="entry name" value="Ser_carbopepase_S28_SKS"/>
</dbReference>
<keyword evidence="5" id="KW-0325">Glycoprotein</keyword>
<evidence type="ECO:0000256" key="4">
    <source>
        <dbReference type="ARBA" id="ARBA00022801"/>
    </source>
</evidence>
<dbReference type="Gene3D" id="1.20.120.980">
    <property type="entry name" value="Serine carboxypeptidase S28, SKS domain"/>
    <property type="match status" value="1"/>
</dbReference>
<dbReference type="InterPro" id="IPR029058">
    <property type="entry name" value="AB_hydrolase_fold"/>
</dbReference>
<evidence type="ECO:0000313" key="7">
    <source>
        <dbReference type="Proteomes" id="UP001303046"/>
    </source>
</evidence>
<organism evidence="6 7">
    <name type="scientific">Necator americanus</name>
    <name type="common">Human hookworm</name>
    <dbReference type="NCBI Taxonomy" id="51031"/>
    <lineage>
        <taxon>Eukaryota</taxon>
        <taxon>Metazoa</taxon>
        <taxon>Ecdysozoa</taxon>
        <taxon>Nematoda</taxon>
        <taxon>Chromadorea</taxon>
        <taxon>Rhabditida</taxon>
        <taxon>Rhabditina</taxon>
        <taxon>Rhabditomorpha</taxon>
        <taxon>Strongyloidea</taxon>
        <taxon>Ancylostomatidae</taxon>
        <taxon>Bunostominae</taxon>
        <taxon>Necator</taxon>
    </lineage>
</organism>
<dbReference type="SUPFAM" id="SSF53474">
    <property type="entry name" value="alpha/beta-Hydrolases"/>
    <property type="match status" value="2"/>
</dbReference>
<name>A0ABR1CZ78_NECAM</name>
<evidence type="ECO:0000256" key="5">
    <source>
        <dbReference type="ARBA" id="ARBA00023180"/>
    </source>
</evidence>
<evidence type="ECO:0000256" key="3">
    <source>
        <dbReference type="ARBA" id="ARBA00022729"/>
    </source>
</evidence>
<evidence type="ECO:0000256" key="2">
    <source>
        <dbReference type="ARBA" id="ARBA00022670"/>
    </source>
</evidence>
<dbReference type="InterPro" id="IPR008758">
    <property type="entry name" value="Peptidase_S28"/>
</dbReference>
<keyword evidence="7" id="KW-1185">Reference proteome</keyword>
<keyword evidence="4" id="KW-0378">Hydrolase</keyword>
<sequence>MLHQDYSRAAAPPWTVMWFTTKLDHFTYSDTRTFKMKWLVNNTNYKSGGPIFFYTGNEGDIEGFATATGIMWDLAPKFNAAIVFAEHRFYGESLPFGNQSYSSIDNMGYLTSEQALADFAALLFTLKTPNNTLNVSYPESAPVISFGGSYGGMLSAWFRVKYPHVVAGAWAASAPLIYFKGGGVDQGAFDKVTTKTFVDAGTNRFVVANSWNAILNLSSTGKGRQFLNKQFNIDPKSQIKNREDGWLLNGYIREALEYMAMVDYPYSTGFLEPLPSWPVKAASEQMSAPGSNFTDEQLATMVYSAANIYYNSTGALEHNCIDPSVCGDPGTAGLGDDQLGWPWQECSEIVIDMCARGGSNDFFWNECKGDSKALLAEQCEATFETFNWTTNVWNIRAVPLLYGLSLAGASNIILTQGQLDPWSAGGYQPGSSGDNQDRGLYVLQIPGAAHHLDLRTPNTCDPNTVTNARYQIVQILDCWIKGCSATPKLATLPSMVVPSVAECKDVNQGKPHGAAHFSVTIARETAWEPLQIVRGALERGSMRTLRPLRQSAH</sequence>
<comment type="similarity">
    <text evidence="1">Belongs to the peptidase S28 family.</text>
</comment>
<proteinExistence type="inferred from homology"/>
<protein>
    <recommendedName>
        <fullName evidence="8">Serine carboxypeptidase S28</fullName>
    </recommendedName>
</protein>
<dbReference type="Gene3D" id="3.40.50.1820">
    <property type="entry name" value="alpha/beta hydrolase"/>
    <property type="match status" value="1"/>
</dbReference>
<dbReference type="PANTHER" id="PTHR11010:SF104">
    <property type="entry name" value="SERINE PROTEASE PCP-1-RELATED"/>
    <property type="match status" value="1"/>
</dbReference>
<comment type="caution">
    <text evidence="6">The sequence shown here is derived from an EMBL/GenBank/DDBJ whole genome shotgun (WGS) entry which is preliminary data.</text>
</comment>
<gene>
    <name evidence="6" type="primary">Necator_chrIII.g10765</name>
    <name evidence="6" type="ORF">RB195_010000</name>
</gene>